<keyword evidence="1" id="KW-0472">Membrane</keyword>
<keyword evidence="1" id="KW-0812">Transmembrane</keyword>
<keyword evidence="1" id="KW-1133">Transmembrane helix</keyword>
<evidence type="ECO:0000256" key="1">
    <source>
        <dbReference type="SAM" id="Phobius"/>
    </source>
</evidence>
<dbReference type="KEGG" id="nvn:NVIE_2060"/>
<name>A0A060HSY1_9ARCH</name>
<reference evidence="2 3" key="1">
    <citation type="journal article" date="2014" name="Int. J. Syst. Evol. Microbiol.">
        <title>Nitrososphaera viennensis gen. nov., sp. nov., an aerobic and mesophilic, ammonia-oxidizing archaeon from soil and a member of the archaeal phylum Thaumarchaeota.</title>
        <authorList>
            <person name="Stieglmeier M."/>
            <person name="Klingl A."/>
            <person name="Alves R.J."/>
            <person name="Rittmann S.K."/>
            <person name="Melcher M."/>
            <person name="Leisch N."/>
            <person name="Schleper C."/>
        </authorList>
    </citation>
    <scope>NUCLEOTIDE SEQUENCE [LARGE SCALE GENOMIC DNA]</scope>
    <source>
        <strain evidence="2">EN76</strain>
    </source>
</reference>
<evidence type="ECO:0000313" key="3">
    <source>
        <dbReference type="Proteomes" id="UP000027093"/>
    </source>
</evidence>
<accession>A0A060HSY1</accession>
<protein>
    <submittedName>
        <fullName evidence="2">Uncharacterized protein</fullName>
    </submittedName>
</protein>
<dbReference type="AlphaFoldDB" id="A0A060HSY1"/>
<dbReference type="EMBL" id="CP007536">
    <property type="protein sequence ID" value="AIC16267.1"/>
    <property type="molecule type" value="Genomic_DNA"/>
</dbReference>
<feature type="transmembrane region" description="Helical" evidence="1">
    <location>
        <begin position="16"/>
        <end position="36"/>
    </location>
</feature>
<dbReference type="STRING" id="926571.NVIE_2060"/>
<keyword evidence="3" id="KW-1185">Reference proteome</keyword>
<dbReference type="HOGENOM" id="CLU_3323108_0_0_2"/>
<gene>
    <name evidence="2" type="ORF">NVIE_2060</name>
</gene>
<evidence type="ECO:0000313" key="2">
    <source>
        <dbReference type="EMBL" id="AIC16267.1"/>
    </source>
</evidence>
<organism evidence="2 3">
    <name type="scientific">Nitrososphaera viennensis EN76</name>
    <dbReference type="NCBI Taxonomy" id="926571"/>
    <lineage>
        <taxon>Archaea</taxon>
        <taxon>Nitrososphaerota</taxon>
        <taxon>Nitrososphaeria</taxon>
        <taxon>Nitrososphaerales</taxon>
        <taxon>Nitrososphaeraceae</taxon>
        <taxon>Nitrososphaera</taxon>
    </lineage>
</organism>
<dbReference type="Proteomes" id="UP000027093">
    <property type="component" value="Chromosome"/>
</dbReference>
<sequence>MLGVPVEGTVLKSYSFIRSVVICYLHIPNLGYYLALFS</sequence>
<proteinExistence type="predicted"/>